<dbReference type="EMBL" id="LT838272">
    <property type="protein sequence ID" value="SMB99008.1"/>
    <property type="molecule type" value="Genomic_DNA"/>
</dbReference>
<accession>A0A1W1W089</accession>
<evidence type="ECO:0000256" key="6">
    <source>
        <dbReference type="ARBA" id="ARBA00023004"/>
    </source>
</evidence>
<dbReference type="GO" id="GO:0009249">
    <property type="term" value="P:protein lipoylation"/>
    <property type="evidence" value="ECO:0007669"/>
    <property type="project" value="UniProtKB-UniRule"/>
</dbReference>
<comment type="function">
    <text evidence="9">Catalyzes the radical-mediated insertion of two sulfur atoms into the C-6 and C-8 positions of the octanoyl moiety bound to the lipoyl domains of lipoate-dependent enzymes, thereby converting the octanoylated domains into lipoylated derivatives.</text>
</comment>
<keyword evidence="12" id="KW-1185">Reference proteome</keyword>
<comment type="catalytic activity">
    <reaction evidence="8 9">
        <text>[[Fe-S] cluster scaffold protein carrying a second [4Fe-4S](2+) cluster] + N(6)-octanoyl-L-lysyl-[protein] + 2 oxidized [2Fe-2S]-[ferredoxin] + 2 S-adenosyl-L-methionine + 4 H(+) = [[Fe-S] cluster scaffold protein] + N(6)-[(R)-dihydrolipoyl]-L-lysyl-[protein] + 4 Fe(3+) + 2 hydrogen sulfide + 2 5'-deoxyadenosine + 2 L-methionine + 2 reduced [2Fe-2S]-[ferredoxin]</text>
        <dbReference type="Rhea" id="RHEA:16585"/>
        <dbReference type="Rhea" id="RHEA-COMP:9928"/>
        <dbReference type="Rhea" id="RHEA-COMP:10000"/>
        <dbReference type="Rhea" id="RHEA-COMP:10001"/>
        <dbReference type="Rhea" id="RHEA-COMP:10475"/>
        <dbReference type="Rhea" id="RHEA-COMP:14568"/>
        <dbReference type="Rhea" id="RHEA-COMP:14569"/>
        <dbReference type="ChEBI" id="CHEBI:15378"/>
        <dbReference type="ChEBI" id="CHEBI:17319"/>
        <dbReference type="ChEBI" id="CHEBI:29034"/>
        <dbReference type="ChEBI" id="CHEBI:29919"/>
        <dbReference type="ChEBI" id="CHEBI:33722"/>
        <dbReference type="ChEBI" id="CHEBI:33737"/>
        <dbReference type="ChEBI" id="CHEBI:33738"/>
        <dbReference type="ChEBI" id="CHEBI:57844"/>
        <dbReference type="ChEBI" id="CHEBI:59789"/>
        <dbReference type="ChEBI" id="CHEBI:78809"/>
        <dbReference type="ChEBI" id="CHEBI:83100"/>
        <dbReference type="EC" id="2.8.1.8"/>
    </reaction>
</comment>
<feature type="binding site" evidence="9">
    <location>
        <position position="61"/>
    </location>
    <ligand>
        <name>[4Fe-4S] cluster</name>
        <dbReference type="ChEBI" id="CHEBI:49883"/>
        <label>2</label>
        <note>4Fe-4S-S-AdoMet</note>
    </ligand>
</feature>
<dbReference type="UniPathway" id="UPA00538">
    <property type="reaction ID" value="UER00593"/>
</dbReference>
<comment type="pathway">
    <text evidence="9">Protein modification; protein lipoylation via endogenous pathway; protein N(6)-(lipoyl)lysine from octanoyl-[acyl-carrier-protein]: step 2/2.</text>
</comment>
<dbReference type="PANTHER" id="PTHR10949">
    <property type="entry name" value="LIPOYL SYNTHASE"/>
    <property type="match status" value="1"/>
</dbReference>
<dbReference type="NCBIfam" id="NF004019">
    <property type="entry name" value="PRK05481.1"/>
    <property type="match status" value="1"/>
</dbReference>
<dbReference type="GO" id="GO:0005737">
    <property type="term" value="C:cytoplasm"/>
    <property type="evidence" value="ECO:0007669"/>
    <property type="project" value="UniProtKB-SubCell"/>
</dbReference>
<dbReference type="GO" id="GO:0016992">
    <property type="term" value="F:lipoate synthase activity"/>
    <property type="evidence" value="ECO:0007669"/>
    <property type="project" value="UniProtKB-UniRule"/>
</dbReference>
<dbReference type="CDD" id="cd01335">
    <property type="entry name" value="Radical_SAM"/>
    <property type="match status" value="1"/>
</dbReference>
<evidence type="ECO:0000259" key="10">
    <source>
        <dbReference type="PROSITE" id="PS51918"/>
    </source>
</evidence>
<dbReference type="InterPro" id="IPR058240">
    <property type="entry name" value="rSAM_sf"/>
</dbReference>
<dbReference type="NCBIfam" id="NF009544">
    <property type="entry name" value="PRK12928.1"/>
    <property type="match status" value="1"/>
</dbReference>
<dbReference type="InterPro" id="IPR007197">
    <property type="entry name" value="rSAM"/>
</dbReference>
<feature type="binding site" evidence="9">
    <location>
        <position position="68"/>
    </location>
    <ligand>
        <name>[4Fe-4S] cluster</name>
        <dbReference type="ChEBI" id="CHEBI:49883"/>
        <label>2</label>
        <note>4Fe-4S-S-AdoMet</note>
    </ligand>
</feature>
<gene>
    <name evidence="9" type="primary">lipA</name>
    <name evidence="11" type="ORF">SAMN00808754_2682</name>
</gene>
<feature type="binding site" evidence="9">
    <location>
        <position position="46"/>
    </location>
    <ligand>
        <name>[4Fe-4S] cluster</name>
        <dbReference type="ChEBI" id="CHEBI:49883"/>
        <label>1</label>
    </ligand>
</feature>
<dbReference type="EC" id="2.8.1.8" evidence="9"/>
<evidence type="ECO:0000313" key="12">
    <source>
        <dbReference type="Proteomes" id="UP000192569"/>
    </source>
</evidence>
<dbReference type="InterPro" id="IPR003698">
    <property type="entry name" value="Lipoyl_synth"/>
</dbReference>
<proteinExistence type="inferred from homology"/>
<keyword evidence="4 9" id="KW-0949">S-adenosyl-L-methionine</keyword>
<evidence type="ECO:0000256" key="2">
    <source>
        <dbReference type="ARBA" id="ARBA00022490"/>
    </source>
</evidence>
<dbReference type="HAMAP" id="MF_00206">
    <property type="entry name" value="Lipoyl_synth"/>
    <property type="match status" value="1"/>
</dbReference>
<evidence type="ECO:0000256" key="8">
    <source>
        <dbReference type="ARBA" id="ARBA00047326"/>
    </source>
</evidence>
<dbReference type="NCBIfam" id="TIGR00510">
    <property type="entry name" value="lipA"/>
    <property type="match status" value="1"/>
</dbReference>
<comment type="cofactor">
    <cofactor evidence="9">
        <name>[4Fe-4S] cluster</name>
        <dbReference type="ChEBI" id="CHEBI:49883"/>
    </cofactor>
    <text evidence="9">Binds 2 [4Fe-4S] clusters per subunit. One cluster is coordinated with 3 cysteines and an exchangeable S-adenosyl-L-methionine.</text>
</comment>
<evidence type="ECO:0000256" key="4">
    <source>
        <dbReference type="ARBA" id="ARBA00022691"/>
    </source>
</evidence>
<sequence length="287" mass="32017">MARRLPPWLHKRIPASGNVEATRQLLEELKLNTVCQSALCPNLGECFARRTATFMILGNTCTRNCRFCAVQSGQPQPPDPDEPQRVALAAAKLGLKHVVVTSVTRDDLPDGGAGHFAATIQAIREHLPGAIIEVLTPDFQGKREALAKVLEAGPHIFNHNIETVPRLYPEVRPGANYQRSLEVLRRVKEMAPDIYTKSGLMVGLGEAREEVEQVMADLRKANCDILTIGQYLRPSPQHLEVKEYIPPEVFDYYGTRGREMGFLYVAAAPFVRSSYNAAEFSLFYFKP</sequence>
<keyword evidence="6 9" id="KW-0408">Iron</keyword>
<dbReference type="Pfam" id="PF04055">
    <property type="entry name" value="Radical_SAM"/>
    <property type="match status" value="1"/>
</dbReference>
<evidence type="ECO:0000256" key="7">
    <source>
        <dbReference type="ARBA" id="ARBA00023014"/>
    </source>
</evidence>
<organism evidence="11 12">
    <name type="scientific">Thermanaeromonas toyohensis ToBE</name>
    <dbReference type="NCBI Taxonomy" id="698762"/>
    <lineage>
        <taxon>Bacteria</taxon>
        <taxon>Bacillati</taxon>
        <taxon>Bacillota</taxon>
        <taxon>Clostridia</taxon>
        <taxon>Neomoorellales</taxon>
        <taxon>Neomoorellaceae</taxon>
        <taxon>Thermanaeromonas</taxon>
    </lineage>
</organism>
<dbReference type="SFLD" id="SFLDF00271">
    <property type="entry name" value="lipoyl_synthase"/>
    <property type="match status" value="1"/>
</dbReference>
<name>A0A1W1W089_9FIRM</name>
<dbReference type="FunFam" id="3.20.20.70:FF:000186">
    <property type="entry name" value="Lipoyl synthase"/>
    <property type="match status" value="1"/>
</dbReference>
<comment type="subcellular location">
    <subcellularLocation>
        <location evidence="9">Cytoplasm</location>
    </subcellularLocation>
</comment>
<dbReference type="SUPFAM" id="SSF102114">
    <property type="entry name" value="Radical SAM enzymes"/>
    <property type="match status" value="1"/>
</dbReference>
<reference evidence="11 12" key="1">
    <citation type="submission" date="2017-04" db="EMBL/GenBank/DDBJ databases">
        <authorList>
            <person name="Afonso C.L."/>
            <person name="Miller P.J."/>
            <person name="Scott M.A."/>
            <person name="Spackman E."/>
            <person name="Goraichik I."/>
            <person name="Dimitrov K.M."/>
            <person name="Suarez D.L."/>
            <person name="Swayne D.E."/>
        </authorList>
    </citation>
    <scope>NUCLEOTIDE SEQUENCE [LARGE SCALE GENOMIC DNA]</scope>
    <source>
        <strain evidence="11 12">ToBE</strain>
    </source>
</reference>
<evidence type="ECO:0000313" key="11">
    <source>
        <dbReference type="EMBL" id="SMB99008.1"/>
    </source>
</evidence>
<dbReference type="PANTHER" id="PTHR10949:SF0">
    <property type="entry name" value="LIPOYL SYNTHASE, MITOCHONDRIAL"/>
    <property type="match status" value="1"/>
</dbReference>
<feature type="binding site" evidence="9">
    <location>
        <position position="40"/>
    </location>
    <ligand>
        <name>[4Fe-4S] cluster</name>
        <dbReference type="ChEBI" id="CHEBI:49883"/>
        <label>1</label>
    </ligand>
</feature>
<keyword evidence="1 9" id="KW-0004">4Fe-4S</keyword>
<dbReference type="SMART" id="SM00729">
    <property type="entry name" value="Elp3"/>
    <property type="match status" value="1"/>
</dbReference>
<dbReference type="Gene3D" id="3.20.20.70">
    <property type="entry name" value="Aldolase class I"/>
    <property type="match status" value="1"/>
</dbReference>
<evidence type="ECO:0000256" key="3">
    <source>
        <dbReference type="ARBA" id="ARBA00022679"/>
    </source>
</evidence>
<feature type="binding site" evidence="9">
    <location>
        <position position="35"/>
    </location>
    <ligand>
        <name>[4Fe-4S] cluster</name>
        <dbReference type="ChEBI" id="CHEBI:49883"/>
        <label>1</label>
    </ligand>
</feature>
<dbReference type="InterPro" id="IPR013785">
    <property type="entry name" value="Aldolase_TIM"/>
</dbReference>
<keyword evidence="5 9" id="KW-0479">Metal-binding</keyword>
<dbReference type="STRING" id="698762.SAMN00808754_2682"/>
<keyword evidence="7 9" id="KW-0411">Iron-sulfur</keyword>
<feature type="binding site" evidence="9">
    <location>
        <position position="274"/>
    </location>
    <ligand>
        <name>[4Fe-4S] cluster</name>
        <dbReference type="ChEBI" id="CHEBI:49883"/>
        <label>1</label>
    </ligand>
</feature>
<comment type="similarity">
    <text evidence="9">Belongs to the radical SAM superfamily. Lipoyl synthase family.</text>
</comment>
<evidence type="ECO:0000256" key="9">
    <source>
        <dbReference type="HAMAP-Rule" id="MF_00206"/>
    </source>
</evidence>
<dbReference type="PROSITE" id="PS51918">
    <property type="entry name" value="RADICAL_SAM"/>
    <property type="match status" value="1"/>
</dbReference>
<feature type="domain" description="Radical SAM core" evidence="10">
    <location>
        <begin position="47"/>
        <end position="263"/>
    </location>
</feature>
<dbReference type="SFLD" id="SFLDS00029">
    <property type="entry name" value="Radical_SAM"/>
    <property type="match status" value="1"/>
</dbReference>
<dbReference type="Proteomes" id="UP000192569">
    <property type="component" value="Chromosome I"/>
</dbReference>
<feature type="binding site" evidence="9">
    <location>
        <position position="65"/>
    </location>
    <ligand>
        <name>[4Fe-4S] cluster</name>
        <dbReference type="ChEBI" id="CHEBI:49883"/>
        <label>2</label>
        <note>4Fe-4S-S-AdoMet</note>
    </ligand>
</feature>
<dbReference type="InterPro" id="IPR006638">
    <property type="entry name" value="Elp3/MiaA/NifB-like_rSAM"/>
</dbReference>
<evidence type="ECO:0000256" key="5">
    <source>
        <dbReference type="ARBA" id="ARBA00022723"/>
    </source>
</evidence>
<dbReference type="GO" id="GO:0046872">
    <property type="term" value="F:metal ion binding"/>
    <property type="evidence" value="ECO:0007669"/>
    <property type="project" value="UniProtKB-KW"/>
</dbReference>
<evidence type="ECO:0000256" key="1">
    <source>
        <dbReference type="ARBA" id="ARBA00022485"/>
    </source>
</evidence>
<keyword evidence="3 9" id="KW-0808">Transferase</keyword>
<dbReference type="PIRSF" id="PIRSF005963">
    <property type="entry name" value="Lipoyl_synth"/>
    <property type="match status" value="1"/>
</dbReference>
<protein>
    <recommendedName>
        <fullName evidence="9">Lipoyl synthase</fullName>
        <ecNumber evidence="9">2.8.1.8</ecNumber>
    </recommendedName>
    <alternativeName>
        <fullName evidence="9">Lip-syn</fullName>
        <shortName evidence="9">LS</shortName>
    </alternativeName>
    <alternativeName>
        <fullName evidence="9">Lipoate synthase</fullName>
    </alternativeName>
    <alternativeName>
        <fullName evidence="9">Lipoic acid synthase</fullName>
    </alternativeName>
    <alternativeName>
        <fullName evidence="9">Sulfur insertion protein LipA</fullName>
    </alternativeName>
</protein>
<dbReference type="GO" id="GO:0051539">
    <property type="term" value="F:4 iron, 4 sulfur cluster binding"/>
    <property type="evidence" value="ECO:0007669"/>
    <property type="project" value="UniProtKB-UniRule"/>
</dbReference>
<dbReference type="AlphaFoldDB" id="A0A1W1W089"/>
<keyword evidence="2 9" id="KW-0963">Cytoplasm</keyword>
<dbReference type="SFLD" id="SFLDG01058">
    <property type="entry name" value="lipoyl_synthase_like"/>
    <property type="match status" value="1"/>
</dbReference>